<dbReference type="Proteomes" id="UP001175000">
    <property type="component" value="Unassembled WGS sequence"/>
</dbReference>
<name>A0AA39WFV4_9PEZI</name>
<reference evidence="1" key="1">
    <citation type="submission" date="2023-06" db="EMBL/GenBank/DDBJ databases">
        <title>Genome-scale phylogeny and comparative genomics of the fungal order Sordariales.</title>
        <authorList>
            <consortium name="Lawrence Berkeley National Laboratory"/>
            <person name="Hensen N."/>
            <person name="Bonometti L."/>
            <person name="Westerberg I."/>
            <person name="Brannstrom I.O."/>
            <person name="Guillou S."/>
            <person name="Cros-Aarteil S."/>
            <person name="Calhoun S."/>
            <person name="Haridas S."/>
            <person name="Kuo A."/>
            <person name="Mondo S."/>
            <person name="Pangilinan J."/>
            <person name="Riley R."/>
            <person name="Labutti K."/>
            <person name="Andreopoulos B."/>
            <person name="Lipzen A."/>
            <person name="Chen C."/>
            <person name="Yanf M."/>
            <person name="Daum C."/>
            <person name="Ng V."/>
            <person name="Clum A."/>
            <person name="Steindorff A."/>
            <person name="Ohm R."/>
            <person name="Martin F."/>
            <person name="Silar P."/>
            <person name="Natvig D."/>
            <person name="Lalanne C."/>
            <person name="Gautier V."/>
            <person name="Ament-Velasquez S.L."/>
            <person name="Kruys A."/>
            <person name="Hutchinson M.I."/>
            <person name="Powell A.J."/>
            <person name="Barry K."/>
            <person name="Miller A.N."/>
            <person name="Grigoriev I.V."/>
            <person name="Debuchy R."/>
            <person name="Gladieux P."/>
            <person name="Thoren M.H."/>
            <person name="Johannesson H."/>
        </authorList>
    </citation>
    <scope>NUCLEOTIDE SEQUENCE</scope>
    <source>
        <strain evidence="1">CBS 606.72</strain>
    </source>
</reference>
<organism evidence="1 2">
    <name type="scientific">Immersiella caudata</name>
    <dbReference type="NCBI Taxonomy" id="314043"/>
    <lineage>
        <taxon>Eukaryota</taxon>
        <taxon>Fungi</taxon>
        <taxon>Dikarya</taxon>
        <taxon>Ascomycota</taxon>
        <taxon>Pezizomycotina</taxon>
        <taxon>Sordariomycetes</taxon>
        <taxon>Sordariomycetidae</taxon>
        <taxon>Sordariales</taxon>
        <taxon>Lasiosphaeriaceae</taxon>
        <taxon>Immersiella</taxon>
    </lineage>
</organism>
<gene>
    <name evidence="1" type="ORF">B0T14DRAFT_528808</name>
</gene>
<accession>A0AA39WFV4</accession>
<dbReference type="EMBL" id="JAULSU010000006">
    <property type="protein sequence ID" value="KAK0614624.1"/>
    <property type="molecule type" value="Genomic_DNA"/>
</dbReference>
<evidence type="ECO:0000313" key="2">
    <source>
        <dbReference type="Proteomes" id="UP001175000"/>
    </source>
</evidence>
<proteinExistence type="predicted"/>
<evidence type="ECO:0000313" key="1">
    <source>
        <dbReference type="EMBL" id="KAK0614624.1"/>
    </source>
</evidence>
<dbReference type="AlphaFoldDB" id="A0AA39WFV4"/>
<sequence>MWICGGALVFFIVLATLSNRYTIYIARTFGIIFYSGALPPSPAQQAPPSHWPSNPAWVKSAVSLSFSSSSPSMRTTGTTSPWYNVPFAISAVAIGLGWLGSCYTWYLTRNVEYDVKCIRRCASRPRKRARFLLGRIPRCLKSARFTKEPLGRRNLRLLCRWSGIQS</sequence>
<protein>
    <submittedName>
        <fullName evidence="1">Uncharacterized protein</fullName>
    </submittedName>
</protein>
<keyword evidence="2" id="KW-1185">Reference proteome</keyword>
<comment type="caution">
    <text evidence="1">The sequence shown here is derived from an EMBL/GenBank/DDBJ whole genome shotgun (WGS) entry which is preliminary data.</text>
</comment>